<feature type="signal peptide" evidence="2">
    <location>
        <begin position="1"/>
        <end position="25"/>
    </location>
</feature>
<proteinExistence type="predicted"/>
<sequence>MDMPKALRTTALVVLLAAAAGCDSAAPTPTSTPASTPTSPGAFAAPPLRLPEGASGDACPTSEAHPWPRSDQAARVLGPGPVYPVADYLGGGAVLQLRDSDRQQDGTYEKKVRWIAAGYRGPVLVRAGRIDGPGSASATFSYTGEARDGGHYALLDDLDTDLPATTTVSGPGCYAYQVDGDTFSVTIVFRAVPATGPT</sequence>
<dbReference type="PROSITE" id="PS51257">
    <property type="entry name" value="PROKAR_LIPOPROTEIN"/>
    <property type="match status" value="1"/>
</dbReference>
<evidence type="ECO:0000313" key="4">
    <source>
        <dbReference type="Proteomes" id="UP000279968"/>
    </source>
</evidence>
<accession>A0A3A9ZPN6</accession>
<comment type="caution">
    <text evidence="3">The sequence shown here is derived from an EMBL/GenBank/DDBJ whole genome shotgun (WGS) entry which is preliminary data.</text>
</comment>
<dbReference type="Proteomes" id="UP000279968">
    <property type="component" value="Unassembled WGS sequence"/>
</dbReference>
<evidence type="ECO:0000256" key="1">
    <source>
        <dbReference type="SAM" id="MobiDB-lite"/>
    </source>
</evidence>
<gene>
    <name evidence="3" type="ORF">D7193_30430</name>
</gene>
<organism evidence="3 4">
    <name type="scientific">Micromonospora costi</name>
    <dbReference type="NCBI Taxonomy" id="1530042"/>
    <lineage>
        <taxon>Bacteria</taxon>
        <taxon>Bacillati</taxon>
        <taxon>Actinomycetota</taxon>
        <taxon>Actinomycetes</taxon>
        <taxon>Micromonosporales</taxon>
        <taxon>Micromonosporaceae</taxon>
        <taxon>Micromonospora</taxon>
    </lineage>
</organism>
<dbReference type="EMBL" id="RBAN01000008">
    <property type="protein sequence ID" value="RKN50172.1"/>
    <property type="molecule type" value="Genomic_DNA"/>
</dbReference>
<feature type="compositionally biased region" description="Low complexity" evidence="1">
    <location>
        <begin position="24"/>
        <end position="47"/>
    </location>
</feature>
<evidence type="ECO:0000256" key="2">
    <source>
        <dbReference type="SAM" id="SignalP"/>
    </source>
</evidence>
<reference evidence="3 4" key="1">
    <citation type="journal article" date="2015" name="Int. J. Syst. Evol. Microbiol.">
        <title>Micromonospora costi sp. nov., isolated from a leaf of Costus speciosus.</title>
        <authorList>
            <person name="Thawai C."/>
        </authorList>
    </citation>
    <scope>NUCLEOTIDE SEQUENCE [LARGE SCALE GENOMIC DNA]</scope>
    <source>
        <strain evidence="3 4">CS1-12</strain>
    </source>
</reference>
<feature type="chain" id="PRO_5017415329" evidence="2">
    <location>
        <begin position="26"/>
        <end position="198"/>
    </location>
</feature>
<name>A0A3A9ZPN6_9ACTN</name>
<dbReference type="AlphaFoldDB" id="A0A3A9ZPN6"/>
<evidence type="ECO:0000313" key="3">
    <source>
        <dbReference type="EMBL" id="RKN50172.1"/>
    </source>
</evidence>
<keyword evidence="2" id="KW-0732">Signal</keyword>
<keyword evidence="4" id="KW-1185">Reference proteome</keyword>
<feature type="region of interest" description="Disordered" evidence="1">
    <location>
        <begin position="24"/>
        <end position="75"/>
    </location>
</feature>
<protein>
    <submittedName>
        <fullName evidence="3">Uncharacterized protein</fullName>
    </submittedName>
</protein>